<reference evidence="1 2" key="1">
    <citation type="journal article" date="2016" name="Mol. Biol. Evol.">
        <title>Comparative Genomics of Early-Diverging Mushroom-Forming Fungi Provides Insights into the Origins of Lignocellulose Decay Capabilities.</title>
        <authorList>
            <person name="Nagy L.G."/>
            <person name="Riley R."/>
            <person name="Tritt A."/>
            <person name="Adam C."/>
            <person name="Daum C."/>
            <person name="Floudas D."/>
            <person name="Sun H."/>
            <person name="Yadav J.S."/>
            <person name="Pangilinan J."/>
            <person name="Larsson K.H."/>
            <person name="Matsuura K."/>
            <person name="Barry K."/>
            <person name="Labutti K."/>
            <person name="Kuo R."/>
            <person name="Ohm R.A."/>
            <person name="Bhattacharya S.S."/>
            <person name="Shirouzu T."/>
            <person name="Yoshinaga Y."/>
            <person name="Martin F.M."/>
            <person name="Grigoriev I.V."/>
            <person name="Hibbett D.S."/>
        </authorList>
    </citation>
    <scope>NUCLEOTIDE SEQUENCE [LARGE SCALE GENOMIC DNA]</scope>
    <source>
        <strain evidence="1 2">93-53</strain>
    </source>
</reference>
<proteinExistence type="predicted"/>
<keyword evidence="2" id="KW-1185">Reference proteome</keyword>
<evidence type="ECO:0000313" key="2">
    <source>
        <dbReference type="Proteomes" id="UP000076871"/>
    </source>
</evidence>
<accession>A0A165EI69</accession>
<dbReference type="GeneID" id="63818323"/>
<organism evidence="1 2">
    <name type="scientific">Laetiporus sulphureus 93-53</name>
    <dbReference type="NCBI Taxonomy" id="1314785"/>
    <lineage>
        <taxon>Eukaryota</taxon>
        <taxon>Fungi</taxon>
        <taxon>Dikarya</taxon>
        <taxon>Basidiomycota</taxon>
        <taxon>Agaricomycotina</taxon>
        <taxon>Agaricomycetes</taxon>
        <taxon>Polyporales</taxon>
        <taxon>Laetiporus</taxon>
    </lineage>
</organism>
<sequence>MHSRSQDRSLLGFHRTGTLSCRFFSCQGTFHILGRCSSACLDEQKAHVVKPGSIDPPHFTFSRTSAQCAMELRLLCVYWHLLRAPTALMVHVHSLSIIFQARARGSLWSSGMCPSSVDPRQGSLYDSGYAIYHFFVLWSRLVHVVYLLVE</sequence>
<dbReference type="AlphaFoldDB" id="A0A165EI69"/>
<dbReference type="RefSeq" id="XP_040764839.1">
    <property type="nucleotide sequence ID" value="XM_040901291.1"/>
</dbReference>
<dbReference type="EMBL" id="KV427621">
    <property type="protein sequence ID" value="KZT07099.1"/>
    <property type="molecule type" value="Genomic_DNA"/>
</dbReference>
<evidence type="ECO:0000313" key="1">
    <source>
        <dbReference type="EMBL" id="KZT07099.1"/>
    </source>
</evidence>
<name>A0A165EI69_9APHY</name>
<protein>
    <submittedName>
        <fullName evidence="1">Uncharacterized protein</fullName>
    </submittedName>
</protein>
<dbReference type="InParanoid" id="A0A165EI69"/>
<gene>
    <name evidence="1" type="ORF">LAESUDRAFT_132665</name>
</gene>
<dbReference type="Proteomes" id="UP000076871">
    <property type="component" value="Unassembled WGS sequence"/>
</dbReference>